<dbReference type="Gene3D" id="3.40.50.300">
    <property type="entry name" value="P-loop containing nucleotide triphosphate hydrolases"/>
    <property type="match status" value="1"/>
</dbReference>
<proteinExistence type="predicted"/>
<dbReference type="InterPro" id="IPR044974">
    <property type="entry name" value="Disease_R_plants"/>
</dbReference>
<keyword evidence="1" id="KW-0611">Plant defense</keyword>
<dbReference type="InterPro" id="IPR036388">
    <property type="entry name" value="WH-like_DNA-bd_sf"/>
</dbReference>
<dbReference type="OMA" id="APAQSWW"/>
<evidence type="ECO:0008006" key="7">
    <source>
        <dbReference type="Google" id="ProtNLM"/>
    </source>
</evidence>
<dbReference type="SUPFAM" id="SSF52540">
    <property type="entry name" value="P-loop containing nucleoside triphosphate hydrolases"/>
    <property type="match status" value="1"/>
</dbReference>
<dbReference type="AlphaFoldDB" id="A0A9R0SJN9"/>
<accession>A0A9R0SJN9</accession>
<evidence type="ECO:0000313" key="6">
    <source>
        <dbReference type="Proteomes" id="UP000324705"/>
    </source>
</evidence>
<feature type="domain" description="NB-ARC" evidence="3">
    <location>
        <begin position="176"/>
        <end position="362"/>
    </location>
</feature>
<dbReference type="InterPro" id="IPR058922">
    <property type="entry name" value="WHD_DRP"/>
</dbReference>
<name>A0A9R0SJN9_TRITD</name>
<gene>
    <name evidence="5" type="ORF">TRITD_4Av1G209790</name>
</gene>
<dbReference type="PANTHER" id="PTHR23155:SF1221">
    <property type="entry name" value="OS11G0481150 PROTEIN"/>
    <property type="match status" value="1"/>
</dbReference>
<dbReference type="PANTHER" id="PTHR23155">
    <property type="entry name" value="DISEASE RESISTANCE PROTEIN RP"/>
    <property type="match status" value="1"/>
</dbReference>
<reference evidence="5 6" key="1">
    <citation type="submission" date="2017-09" db="EMBL/GenBank/DDBJ databases">
        <authorList>
            <consortium name="International Durum Wheat Genome Sequencing Consortium (IDWGSC)"/>
            <person name="Milanesi L."/>
        </authorList>
    </citation>
    <scope>NUCLEOTIDE SEQUENCE [LARGE SCALE GENOMIC DNA]</scope>
    <source>
        <strain evidence="6">cv. Svevo</strain>
    </source>
</reference>
<dbReference type="GO" id="GO:0043531">
    <property type="term" value="F:ADP binding"/>
    <property type="evidence" value="ECO:0007669"/>
    <property type="project" value="InterPro"/>
</dbReference>
<protein>
    <recommendedName>
        <fullName evidence="7">NB-ARC domain-containing protein</fullName>
    </recommendedName>
</protein>
<feature type="domain" description="Disease resistance protein winged helix" evidence="4">
    <location>
        <begin position="442"/>
        <end position="517"/>
    </location>
</feature>
<dbReference type="Pfam" id="PF00931">
    <property type="entry name" value="NB-ARC"/>
    <property type="match status" value="1"/>
</dbReference>
<dbReference type="PRINTS" id="PR00364">
    <property type="entry name" value="DISEASERSIST"/>
</dbReference>
<dbReference type="Gene3D" id="1.10.10.10">
    <property type="entry name" value="Winged helix-like DNA-binding domain superfamily/Winged helix DNA-binding domain"/>
    <property type="match status" value="1"/>
</dbReference>
<dbReference type="Gramene" id="TRITD4Av1G209790.1">
    <property type="protein sequence ID" value="TRITD4Av1G209790.1"/>
    <property type="gene ID" value="TRITD4Av1G209790"/>
</dbReference>
<keyword evidence="6" id="KW-1185">Reference proteome</keyword>
<dbReference type="EMBL" id="LT934117">
    <property type="protein sequence ID" value="VAH96544.1"/>
    <property type="molecule type" value="Genomic_DNA"/>
</dbReference>
<dbReference type="Proteomes" id="UP000324705">
    <property type="component" value="Chromosome 4A"/>
</dbReference>
<organism evidence="5 6">
    <name type="scientific">Triticum turgidum subsp. durum</name>
    <name type="common">Durum wheat</name>
    <name type="synonym">Triticum durum</name>
    <dbReference type="NCBI Taxonomy" id="4567"/>
    <lineage>
        <taxon>Eukaryota</taxon>
        <taxon>Viridiplantae</taxon>
        <taxon>Streptophyta</taxon>
        <taxon>Embryophyta</taxon>
        <taxon>Tracheophyta</taxon>
        <taxon>Spermatophyta</taxon>
        <taxon>Magnoliopsida</taxon>
        <taxon>Liliopsida</taxon>
        <taxon>Poales</taxon>
        <taxon>Poaceae</taxon>
        <taxon>BOP clade</taxon>
        <taxon>Pooideae</taxon>
        <taxon>Triticodae</taxon>
        <taxon>Triticeae</taxon>
        <taxon>Triticinae</taxon>
        <taxon>Triticum</taxon>
    </lineage>
</organism>
<dbReference type="InterPro" id="IPR027417">
    <property type="entry name" value="P-loop_NTPase"/>
</dbReference>
<feature type="region of interest" description="Disordered" evidence="2">
    <location>
        <begin position="663"/>
        <end position="720"/>
    </location>
</feature>
<dbReference type="InterPro" id="IPR002182">
    <property type="entry name" value="NB-ARC"/>
</dbReference>
<evidence type="ECO:0000259" key="3">
    <source>
        <dbReference type="Pfam" id="PF00931"/>
    </source>
</evidence>
<evidence type="ECO:0000256" key="2">
    <source>
        <dbReference type="SAM" id="MobiDB-lite"/>
    </source>
</evidence>
<evidence type="ECO:0000259" key="4">
    <source>
        <dbReference type="Pfam" id="PF23559"/>
    </source>
</evidence>
<dbReference type="Pfam" id="PF23559">
    <property type="entry name" value="WHD_DRP"/>
    <property type="match status" value="1"/>
</dbReference>
<dbReference type="GO" id="GO:0098542">
    <property type="term" value="P:defense response to other organism"/>
    <property type="evidence" value="ECO:0007669"/>
    <property type="project" value="TreeGrafter"/>
</dbReference>
<evidence type="ECO:0000256" key="1">
    <source>
        <dbReference type="ARBA" id="ARBA00022821"/>
    </source>
</evidence>
<evidence type="ECO:0000313" key="5">
    <source>
        <dbReference type="EMBL" id="VAH96544.1"/>
    </source>
</evidence>
<sequence length="759" mass="85471">MVTNAVSVSLIGWFVTPFLSKSIKAVRKYIDEENKSLKNVTPKLKELADHLDGIRVIVDQVGLCFIKGTEEALDHLWRLKRAIYEAEEILDLYESLKNNRLSCEFVQQFTGTKDSPSRLEEVVEKLGGLGVRTRKLLKNSDSNPNIVHGSPILRRGPSQANPGNGFFGYADERHQLQNLLKGEQNKVIAIIGHGGMGKTHLARQVFDANERGFEVRIWAHVCNKLDQIELLTEICQSPINKSGAPIRAPIMDTVAALESVVKGLSKTSGLIKLPKPCLVVLDDVWQHEDGFAGSTSCHTQRISRTQRNEAWASVLAMLRSLKSCKVVMTTRDKVCSTTLKADETIVLDGISQDPMKELLKHTAKSDQPPQELVQRIDKLKGSPRAALSLVHELKEANIKIQEQIILGELDDKNHIKGLYEEHLFTYHNLPLHLQSCLAFCSVFPYNWKFHPEKLTKMWIAHGFIDDTQVKQHMLADQKLLAMESVAKGYFKDLVDRSLFKIDTDGLYVIHVHIHSMIRQVSGDDCRSISNGSSSEIIVPATVRHLSVTAGCLAKLKPGPPLVESNVKPEDEFRPVRTLIVFTDKGAPSLPWSDIRQANSTLRKFKHVKVLDLTDTAITQVPDIAGELTHLRYLGVPNTLNHPPAQIPKLLLLYINHEATKTAPLMQSAPPHNPGGGGARKAPPHNPGGAGHRHRQGAPAQSWWRRRRQGAPAQSWWRRRRQGAPAQSWWRQRWQGAPAQSWWWRRRQGAPAQSWWRRRR</sequence>